<feature type="non-terminal residue" evidence="2">
    <location>
        <position position="1"/>
    </location>
</feature>
<dbReference type="InterPro" id="IPR046347">
    <property type="entry name" value="bZIP_sf"/>
</dbReference>
<reference evidence="2" key="1">
    <citation type="journal article" date="2020" name="Nat. Commun.">
        <title>Large-scale genome sequencing of mycorrhizal fungi provides insights into the early evolution of symbiotic traits.</title>
        <authorList>
            <person name="Miyauchi S."/>
            <person name="Kiss E."/>
            <person name="Kuo A."/>
            <person name="Drula E."/>
            <person name="Kohler A."/>
            <person name="Sanchez-Garcia M."/>
            <person name="Morin E."/>
            <person name="Andreopoulos B."/>
            <person name="Barry K.W."/>
            <person name="Bonito G."/>
            <person name="Buee M."/>
            <person name="Carver A."/>
            <person name="Chen C."/>
            <person name="Cichocki N."/>
            <person name="Clum A."/>
            <person name="Culley D."/>
            <person name="Crous P.W."/>
            <person name="Fauchery L."/>
            <person name="Girlanda M."/>
            <person name="Hayes R.D."/>
            <person name="Keri Z."/>
            <person name="LaButti K."/>
            <person name="Lipzen A."/>
            <person name="Lombard V."/>
            <person name="Magnuson J."/>
            <person name="Maillard F."/>
            <person name="Murat C."/>
            <person name="Nolan M."/>
            <person name="Ohm R.A."/>
            <person name="Pangilinan J."/>
            <person name="Pereira M.F."/>
            <person name="Perotto S."/>
            <person name="Peter M."/>
            <person name="Pfister S."/>
            <person name="Riley R."/>
            <person name="Sitrit Y."/>
            <person name="Stielow J.B."/>
            <person name="Szollosi G."/>
            <person name="Zifcakova L."/>
            <person name="Stursova M."/>
            <person name="Spatafora J.W."/>
            <person name="Tedersoo L."/>
            <person name="Vaario L.M."/>
            <person name="Yamada A."/>
            <person name="Yan M."/>
            <person name="Wang P."/>
            <person name="Xu J."/>
            <person name="Bruns T."/>
            <person name="Baldrian P."/>
            <person name="Vilgalys R."/>
            <person name="Dunand C."/>
            <person name="Henrissat B."/>
            <person name="Grigoriev I.V."/>
            <person name="Hibbett D."/>
            <person name="Nagy L.G."/>
            <person name="Martin F.M."/>
        </authorList>
    </citation>
    <scope>NUCLEOTIDE SEQUENCE</scope>
    <source>
        <strain evidence="2">UP504</strain>
    </source>
</reference>
<evidence type="ECO:0008006" key="4">
    <source>
        <dbReference type="Google" id="ProtNLM"/>
    </source>
</evidence>
<sequence length="73" mass="8238">TTSKRGRKRDDNLPPNRARDVQRAFRARRASHLEALEQRVIILEDENTRLRAALDLPPSDRPPLGTGPTGRGK</sequence>
<evidence type="ECO:0000313" key="2">
    <source>
        <dbReference type="EMBL" id="KAF9516998.1"/>
    </source>
</evidence>
<dbReference type="EMBL" id="MU128935">
    <property type="protein sequence ID" value="KAF9516998.1"/>
    <property type="molecule type" value="Genomic_DNA"/>
</dbReference>
<dbReference type="SUPFAM" id="SSF57959">
    <property type="entry name" value="Leucine zipper domain"/>
    <property type="match status" value="1"/>
</dbReference>
<dbReference type="Gene3D" id="1.20.5.170">
    <property type="match status" value="1"/>
</dbReference>
<protein>
    <recommendedName>
        <fullName evidence="4">BZIP domain-containing protein</fullName>
    </recommendedName>
</protein>
<name>A0A9P6DZR1_9AGAM</name>
<organism evidence="2 3">
    <name type="scientific">Hydnum rufescens UP504</name>
    <dbReference type="NCBI Taxonomy" id="1448309"/>
    <lineage>
        <taxon>Eukaryota</taxon>
        <taxon>Fungi</taxon>
        <taxon>Dikarya</taxon>
        <taxon>Basidiomycota</taxon>
        <taxon>Agaricomycotina</taxon>
        <taxon>Agaricomycetes</taxon>
        <taxon>Cantharellales</taxon>
        <taxon>Hydnaceae</taxon>
        <taxon>Hydnum</taxon>
    </lineage>
</organism>
<dbReference type="AlphaFoldDB" id="A0A9P6DZR1"/>
<dbReference type="OrthoDB" id="2552152at2759"/>
<dbReference type="GO" id="GO:0003700">
    <property type="term" value="F:DNA-binding transcription factor activity"/>
    <property type="evidence" value="ECO:0007669"/>
    <property type="project" value="InterPro"/>
</dbReference>
<keyword evidence="3" id="KW-1185">Reference proteome</keyword>
<proteinExistence type="predicted"/>
<gene>
    <name evidence="2" type="ORF">BS47DRAFT_1256816</name>
</gene>
<feature type="region of interest" description="Disordered" evidence="1">
    <location>
        <begin position="53"/>
        <end position="73"/>
    </location>
</feature>
<accession>A0A9P6DZR1</accession>
<dbReference type="Proteomes" id="UP000886523">
    <property type="component" value="Unassembled WGS sequence"/>
</dbReference>
<evidence type="ECO:0000313" key="3">
    <source>
        <dbReference type="Proteomes" id="UP000886523"/>
    </source>
</evidence>
<evidence type="ECO:0000256" key="1">
    <source>
        <dbReference type="SAM" id="MobiDB-lite"/>
    </source>
</evidence>
<comment type="caution">
    <text evidence="2">The sequence shown here is derived from an EMBL/GenBank/DDBJ whole genome shotgun (WGS) entry which is preliminary data.</text>
</comment>
<feature type="non-terminal residue" evidence="2">
    <location>
        <position position="73"/>
    </location>
</feature>